<dbReference type="OrthoDB" id="6612291at2759"/>
<evidence type="ECO:0000313" key="10">
    <source>
        <dbReference type="EMBL" id="TVY56388.1"/>
    </source>
</evidence>
<sequence>MSVRLGTFRAVYVVALCCVGSFLFAYDTGIVGGVLTLDAFRKDFGYTKKAATNVNSTAVSILQAGAFFGCFVVWPITARFGRRWSIVGSSFVFLIGSVLQVVNTGSIACFYVGRVIAGFGVGAATVLVPMMSAEMAPATIRGQLGSCFQLFFAGGVCVSYWVNFAVKSRVASSTLQWQIPIGLQLVPGGILGLGMIFVKESPRWLVKKGRREQALKNLIWVRGGDSDMVQVEFAEIILAQEEELRQSEGLTWKELLLPTNRYKIFVAITVQLCVQLTGNTSLAYYAPQIFTSVGAGSQTSLITGCFGIVKVVAVSTFCLFVVGRIGRKTAFMGGAAAMGTFMLIIAILVDKFPPVASTSGISKPGIAAVLMVYCEAAAYNLSWGPVSWLYLGEIFPTRIREVGIAIGAAAQWLFNFALSQITPHAITSIGWRTFLMFAILNYAIVVYAYFILKETAGKTLEEMDEVFNRGGDTKADLEDLAEIEQAREGEKGAEFSHIA</sequence>
<dbReference type="AlphaFoldDB" id="A0A7D8UVK0"/>
<dbReference type="PANTHER" id="PTHR48022:SF4">
    <property type="entry name" value="MAJOR FACILITATOR SUPERFAMILY (MFS) PROFILE DOMAIN-CONTAINING PROTEIN-RELATED"/>
    <property type="match status" value="1"/>
</dbReference>
<comment type="similarity">
    <text evidence="2 7">Belongs to the major facilitator superfamily. Sugar transporter (TC 2.A.1.1) family.</text>
</comment>
<feature type="transmembrane region" description="Helical" evidence="8">
    <location>
        <begin position="402"/>
        <end position="421"/>
    </location>
</feature>
<proteinExistence type="inferred from homology"/>
<dbReference type="Proteomes" id="UP000481288">
    <property type="component" value="Unassembled WGS sequence"/>
</dbReference>
<feature type="transmembrane region" description="Helical" evidence="8">
    <location>
        <begin position="264"/>
        <end position="286"/>
    </location>
</feature>
<evidence type="ECO:0000256" key="7">
    <source>
        <dbReference type="RuleBase" id="RU003346"/>
    </source>
</evidence>
<organism evidence="10 11">
    <name type="scientific">Lachnellula cervina</name>
    <dbReference type="NCBI Taxonomy" id="1316786"/>
    <lineage>
        <taxon>Eukaryota</taxon>
        <taxon>Fungi</taxon>
        <taxon>Dikarya</taxon>
        <taxon>Ascomycota</taxon>
        <taxon>Pezizomycotina</taxon>
        <taxon>Leotiomycetes</taxon>
        <taxon>Helotiales</taxon>
        <taxon>Lachnaceae</taxon>
        <taxon>Lachnellula</taxon>
    </lineage>
</organism>
<dbReference type="EMBL" id="QGMG01000164">
    <property type="protein sequence ID" value="TVY56388.1"/>
    <property type="molecule type" value="Genomic_DNA"/>
</dbReference>
<dbReference type="PRINTS" id="PR00171">
    <property type="entry name" value="SUGRTRNSPORT"/>
</dbReference>
<evidence type="ECO:0000256" key="3">
    <source>
        <dbReference type="ARBA" id="ARBA00022448"/>
    </source>
</evidence>
<feature type="transmembrane region" description="Helical" evidence="8">
    <location>
        <begin position="108"/>
        <end position="130"/>
    </location>
</feature>
<gene>
    <name evidence="10" type="primary">qutD_7</name>
    <name evidence="10" type="ORF">LCER1_G001261</name>
</gene>
<feature type="transmembrane region" description="Helical" evidence="8">
    <location>
        <begin position="142"/>
        <end position="162"/>
    </location>
</feature>
<dbReference type="InterPro" id="IPR005828">
    <property type="entry name" value="MFS_sugar_transport-like"/>
</dbReference>
<feature type="transmembrane region" description="Helical" evidence="8">
    <location>
        <begin position="301"/>
        <end position="322"/>
    </location>
</feature>
<feature type="transmembrane region" description="Helical" evidence="8">
    <location>
        <begin position="177"/>
        <end position="198"/>
    </location>
</feature>
<dbReference type="Pfam" id="PF00083">
    <property type="entry name" value="Sugar_tr"/>
    <property type="match status" value="1"/>
</dbReference>
<keyword evidence="6 8" id="KW-0472">Membrane</keyword>
<name>A0A7D8UVK0_9HELO</name>
<dbReference type="Gene3D" id="1.20.1250.20">
    <property type="entry name" value="MFS general substrate transporter like domains"/>
    <property type="match status" value="1"/>
</dbReference>
<dbReference type="GO" id="GO:0016020">
    <property type="term" value="C:membrane"/>
    <property type="evidence" value="ECO:0007669"/>
    <property type="project" value="UniProtKB-SubCell"/>
</dbReference>
<feature type="transmembrane region" description="Helical" evidence="8">
    <location>
        <begin position="329"/>
        <end position="349"/>
    </location>
</feature>
<evidence type="ECO:0000313" key="11">
    <source>
        <dbReference type="Proteomes" id="UP000481288"/>
    </source>
</evidence>
<feature type="transmembrane region" description="Helical" evidence="8">
    <location>
        <begin position="12"/>
        <end position="37"/>
    </location>
</feature>
<evidence type="ECO:0000256" key="1">
    <source>
        <dbReference type="ARBA" id="ARBA00004141"/>
    </source>
</evidence>
<dbReference type="InterPro" id="IPR003663">
    <property type="entry name" value="Sugar/inositol_transpt"/>
</dbReference>
<dbReference type="PROSITE" id="PS50850">
    <property type="entry name" value="MFS"/>
    <property type="match status" value="1"/>
</dbReference>
<feature type="transmembrane region" description="Helical" evidence="8">
    <location>
        <begin position="433"/>
        <end position="452"/>
    </location>
</feature>
<evidence type="ECO:0000256" key="6">
    <source>
        <dbReference type="ARBA" id="ARBA00023136"/>
    </source>
</evidence>
<comment type="caution">
    <text evidence="10">The sequence shown here is derived from an EMBL/GenBank/DDBJ whole genome shotgun (WGS) entry which is preliminary data.</text>
</comment>
<feature type="transmembrane region" description="Helical" evidence="8">
    <location>
        <begin position="361"/>
        <end position="381"/>
    </location>
</feature>
<dbReference type="SUPFAM" id="SSF103473">
    <property type="entry name" value="MFS general substrate transporter"/>
    <property type="match status" value="1"/>
</dbReference>
<keyword evidence="11" id="KW-1185">Reference proteome</keyword>
<dbReference type="InterPro" id="IPR050360">
    <property type="entry name" value="MFS_Sugar_Transporters"/>
</dbReference>
<keyword evidence="5 8" id="KW-1133">Transmembrane helix</keyword>
<comment type="subcellular location">
    <subcellularLocation>
        <location evidence="1">Membrane</location>
        <topology evidence="1">Multi-pass membrane protein</topology>
    </subcellularLocation>
</comment>
<keyword evidence="4 8" id="KW-0812">Transmembrane</keyword>
<dbReference type="InterPro" id="IPR020846">
    <property type="entry name" value="MFS_dom"/>
</dbReference>
<evidence type="ECO:0000256" key="2">
    <source>
        <dbReference type="ARBA" id="ARBA00010992"/>
    </source>
</evidence>
<evidence type="ECO:0000256" key="5">
    <source>
        <dbReference type="ARBA" id="ARBA00022989"/>
    </source>
</evidence>
<evidence type="ECO:0000256" key="4">
    <source>
        <dbReference type="ARBA" id="ARBA00022692"/>
    </source>
</evidence>
<dbReference type="InterPro" id="IPR036259">
    <property type="entry name" value="MFS_trans_sf"/>
</dbReference>
<keyword evidence="3 7" id="KW-0813">Transport</keyword>
<dbReference type="GO" id="GO:0005351">
    <property type="term" value="F:carbohydrate:proton symporter activity"/>
    <property type="evidence" value="ECO:0007669"/>
    <property type="project" value="TreeGrafter"/>
</dbReference>
<feature type="transmembrane region" description="Helical" evidence="8">
    <location>
        <begin position="57"/>
        <end position="77"/>
    </location>
</feature>
<dbReference type="PANTHER" id="PTHR48022">
    <property type="entry name" value="PLASTIDIC GLUCOSE TRANSPORTER 4"/>
    <property type="match status" value="1"/>
</dbReference>
<reference evidence="10 11" key="1">
    <citation type="submission" date="2018-05" db="EMBL/GenBank/DDBJ databases">
        <title>Whole genome sequencing for identification of molecular markers to develop diagnostic detection tools for the regulated plant pathogen Lachnellula willkommii.</title>
        <authorList>
            <person name="Giroux E."/>
            <person name="Bilodeau G."/>
        </authorList>
    </citation>
    <scope>NUCLEOTIDE SEQUENCE [LARGE SCALE GENOMIC DNA]</scope>
    <source>
        <strain evidence="10 11">CBS 625.97</strain>
    </source>
</reference>
<accession>A0A7D8UVK0</accession>
<evidence type="ECO:0000259" key="9">
    <source>
        <dbReference type="PROSITE" id="PS50850"/>
    </source>
</evidence>
<feature type="transmembrane region" description="Helical" evidence="8">
    <location>
        <begin position="84"/>
        <end position="102"/>
    </location>
</feature>
<feature type="domain" description="Major facilitator superfamily (MFS) profile" evidence="9">
    <location>
        <begin position="13"/>
        <end position="456"/>
    </location>
</feature>
<evidence type="ECO:0000256" key="8">
    <source>
        <dbReference type="SAM" id="Phobius"/>
    </source>
</evidence>
<dbReference type="FunFam" id="1.20.1250.20:FF:000090">
    <property type="entry name" value="MFS sugar transporter, putative"/>
    <property type="match status" value="1"/>
</dbReference>
<protein>
    <submittedName>
        <fullName evidence="10">Quinate permease</fullName>
    </submittedName>
</protein>
<dbReference type="NCBIfam" id="TIGR00879">
    <property type="entry name" value="SP"/>
    <property type="match status" value="1"/>
</dbReference>